<dbReference type="PANTHER" id="PTHR11579:SF0">
    <property type="entry name" value="PROTEIN-L-ISOASPARTATE(D-ASPARTATE) O-METHYLTRANSFERASE"/>
    <property type="match status" value="1"/>
</dbReference>
<name>A0A543N9K7_9ACTN</name>
<dbReference type="GO" id="GO:0005737">
    <property type="term" value="C:cytoplasm"/>
    <property type="evidence" value="ECO:0007669"/>
    <property type="project" value="UniProtKB-SubCell"/>
</dbReference>
<evidence type="ECO:0000256" key="8">
    <source>
        <dbReference type="ARBA" id="ARBA00022691"/>
    </source>
</evidence>
<dbReference type="EC" id="2.1.1.77" evidence="3"/>
<evidence type="ECO:0000313" key="12">
    <source>
        <dbReference type="EMBL" id="TQN28525.1"/>
    </source>
</evidence>
<organism evidence="12 13">
    <name type="scientific">Haloactinospora alba</name>
    <dbReference type="NCBI Taxonomy" id="405555"/>
    <lineage>
        <taxon>Bacteria</taxon>
        <taxon>Bacillati</taxon>
        <taxon>Actinomycetota</taxon>
        <taxon>Actinomycetes</taxon>
        <taxon>Streptosporangiales</taxon>
        <taxon>Nocardiopsidaceae</taxon>
        <taxon>Haloactinospora</taxon>
    </lineage>
</organism>
<dbReference type="SUPFAM" id="SSF53335">
    <property type="entry name" value="S-adenosyl-L-methionine-dependent methyltransferases"/>
    <property type="match status" value="1"/>
</dbReference>
<evidence type="ECO:0000256" key="2">
    <source>
        <dbReference type="ARBA" id="ARBA00005369"/>
    </source>
</evidence>
<protein>
    <recommendedName>
        <fullName evidence="4">Protein-L-isoaspartate O-methyltransferase</fullName>
        <ecNumber evidence="3">2.1.1.77</ecNumber>
    </recommendedName>
    <alternativeName>
        <fullName evidence="11">L-isoaspartyl protein carboxyl methyltransferase</fullName>
    </alternativeName>
    <alternativeName>
        <fullName evidence="9">Protein L-isoaspartyl methyltransferase</fullName>
    </alternativeName>
    <alternativeName>
        <fullName evidence="10">Protein-beta-aspartate methyltransferase</fullName>
    </alternativeName>
</protein>
<evidence type="ECO:0000256" key="3">
    <source>
        <dbReference type="ARBA" id="ARBA00011890"/>
    </source>
</evidence>
<dbReference type="Proteomes" id="UP000317422">
    <property type="component" value="Unassembled WGS sequence"/>
</dbReference>
<evidence type="ECO:0000256" key="7">
    <source>
        <dbReference type="ARBA" id="ARBA00022679"/>
    </source>
</evidence>
<dbReference type="GO" id="GO:0032259">
    <property type="term" value="P:methylation"/>
    <property type="evidence" value="ECO:0007669"/>
    <property type="project" value="UniProtKB-KW"/>
</dbReference>
<dbReference type="InterPro" id="IPR000682">
    <property type="entry name" value="PCMT"/>
</dbReference>
<keyword evidence="5" id="KW-0963">Cytoplasm</keyword>
<dbReference type="CDD" id="cd02440">
    <property type="entry name" value="AdoMet_MTases"/>
    <property type="match status" value="1"/>
</dbReference>
<evidence type="ECO:0000256" key="1">
    <source>
        <dbReference type="ARBA" id="ARBA00004496"/>
    </source>
</evidence>
<comment type="similarity">
    <text evidence="2">Belongs to the methyltransferase superfamily. L-isoaspartyl/D-aspartyl protein methyltransferase family.</text>
</comment>
<dbReference type="EMBL" id="VFQC01000002">
    <property type="protein sequence ID" value="TQN28525.1"/>
    <property type="molecule type" value="Genomic_DNA"/>
</dbReference>
<dbReference type="AlphaFoldDB" id="A0A543N9K7"/>
<evidence type="ECO:0000256" key="11">
    <source>
        <dbReference type="ARBA" id="ARBA00031350"/>
    </source>
</evidence>
<dbReference type="InterPro" id="IPR029063">
    <property type="entry name" value="SAM-dependent_MTases_sf"/>
</dbReference>
<evidence type="ECO:0000256" key="6">
    <source>
        <dbReference type="ARBA" id="ARBA00022603"/>
    </source>
</evidence>
<keyword evidence="6 12" id="KW-0489">Methyltransferase</keyword>
<evidence type="ECO:0000313" key="13">
    <source>
        <dbReference type="Proteomes" id="UP000317422"/>
    </source>
</evidence>
<evidence type="ECO:0000256" key="5">
    <source>
        <dbReference type="ARBA" id="ARBA00022490"/>
    </source>
</evidence>
<accession>A0A543N9K7</accession>
<dbReference type="Pfam" id="PF01135">
    <property type="entry name" value="PCMT"/>
    <property type="match status" value="1"/>
</dbReference>
<keyword evidence="13" id="KW-1185">Reference proteome</keyword>
<keyword evidence="7 12" id="KW-0808">Transferase</keyword>
<comment type="caution">
    <text evidence="12">The sequence shown here is derived from an EMBL/GenBank/DDBJ whole genome shotgun (WGS) entry which is preliminary data.</text>
</comment>
<proteinExistence type="inferred from homology"/>
<gene>
    <name evidence="12" type="ORF">FHX37_3870</name>
</gene>
<keyword evidence="8" id="KW-0949">S-adenosyl-L-methionine</keyword>
<evidence type="ECO:0000256" key="4">
    <source>
        <dbReference type="ARBA" id="ARBA00013346"/>
    </source>
</evidence>
<dbReference type="OrthoDB" id="3501659at2"/>
<comment type="subcellular location">
    <subcellularLocation>
        <location evidence="1">Cytoplasm</location>
    </subcellularLocation>
</comment>
<sequence>MGEQTPAGPERLAELTDDDAWKQALRDVPRHMFTPETALAFPPMEWLDRSVDPDAWWAAVYRNTSLITQIDDGATELTRDSATRKVWAWSSSLSEPGAVLAFLDLLDPYPGDRVLEVGTGSGWTAGLLSARLGSDNVTSVEVDEQLAKTAAANLAESGFEPHLRIGDGAQGCAEQAPFDRVHVTCGVASIPYPWVEQMRPGGVLVAPWMHGAREGFRVRLVSVGDAAVGRVCGGASYMMLRSQRAPLSPIEGDKRNAATRVDPRRIDQANSGFSLALAGLLPGVSIKGGVINRTDDTFRMSLRELHSDSHAIVIQPASGGEAEVSQTGSRNLWDELEAAYLTWVGWGGPDQDRFGLTVDATGQHVWLDSPDNRITEVQ</sequence>
<evidence type="ECO:0000256" key="9">
    <source>
        <dbReference type="ARBA" id="ARBA00030757"/>
    </source>
</evidence>
<dbReference type="Gene3D" id="3.40.50.150">
    <property type="entry name" value="Vaccinia Virus protein VP39"/>
    <property type="match status" value="1"/>
</dbReference>
<evidence type="ECO:0000256" key="10">
    <source>
        <dbReference type="ARBA" id="ARBA00031323"/>
    </source>
</evidence>
<reference evidence="12 13" key="1">
    <citation type="submission" date="2019-06" db="EMBL/GenBank/DDBJ databases">
        <title>Sequencing the genomes of 1000 actinobacteria strains.</title>
        <authorList>
            <person name="Klenk H.-P."/>
        </authorList>
    </citation>
    <scope>NUCLEOTIDE SEQUENCE [LARGE SCALE GENOMIC DNA]</scope>
    <source>
        <strain evidence="12 13">DSM 45015</strain>
    </source>
</reference>
<dbReference type="GO" id="GO:0004719">
    <property type="term" value="F:protein-L-isoaspartate (D-aspartate) O-methyltransferase activity"/>
    <property type="evidence" value="ECO:0007669"/>
    <property type="project" value="UniProtKB-EC"/>
</dbReference>
<dbReference type="PANTHER" id="PTHR11579">
    <property type="entry name" value="PROTEIN-L-ISOASPARTATE O-METHYLTRANSFERASE"/>
    <property type="match status" value="1"/>
</dbReference>